<name>A0ABU2LHW1_9ACTN</name>
<dbReference type="RefSeq" id="WP_311595012.1">
    <property type="nucleotide sequence ID" value="NZ_JAVREM010000002.1"/>
</dbReference>
<keyword evidence="9" id="KW-1185">Reference proteome</keyword>
<comment type="similarity">
    <text evidence="2">Belongs to the GMC oxidoreductase family.</text>
</comment>
<dbReference type="PANTHER" id="PTHR42784:SF1">
    <property type="entry name" value="PYRANOSE 2-OXIDASE"/>
    <property type="match status" value="1"/>
</dbReference>
<sequence>MSAVEELEGVTWDAVVVGTGMGGGTLGHELARLGRRVLFLERGYANAGAGALVGGYPEEAFDLAGVTDAEHDEHLARGGRNAQWFEDTTPGRRPKPFRPIVGSGVGGSSALYGMVTERFFREDFTPRENFSDTGDSTVPETWPVKYEELVPWYRKAERLYRVRGTADPLRPDDDTAALLPPGPVTPANAALAEHLTERGMNPYGLHVACEYQDGCQACQTFLCASGCKNHAGNICVEPAVRAYGAHLLDRTTAVRLEATRTRVTGVVARRLGSTHVFRGRVVVVAASALMTPVLLLNSASKEWPHGLANDHDLVGRNLMRHFVDVYLFRAGRGEPVRGQVKELSVNDFYRVDGEKYGTFQSMGHVPPYAFLVNSTRQNRRRLGPLRPLADRRWRPSVQERFVTMAAIMEDLPYADNRVLPGPGSTGGNGPFLELRYTVGAPDRRRHREFTRLLRSRLGRRPGSWLPPVHLSGADMNSALGHQCGTCRFGDDPRTSVLDRDNRAWGLDNLYVVDTSMLPSSGGINPSLTVAANALRVGQVIHESL</sequence>
<feature type="domain" description="Glucose-methanol-choline oxidoreductase C-terminal" evidence="7">
    <location>
        <begin position="430"/>
        <end position="533"/>
    </location>
</feature>
<accession>A0ABU2LHW1</accession>
<dbReference type="InterPro" id="IPR051473">
    <property type="entry name" value="P2Ox-like"/>
</dbReference>
<keyword evidence="5" id="KW-0560">Oxidoreductase</keyword>
<evidence type="ECO:0000259" key="6">
    <source>
        <dbReference type="Pfam" id="PF00732"/>
    </source>
</evidence>
<dbReference type="SUPFAM" id="SSF51905">
    <property type="entry name" value="FAD/NAD(P)-binding domain"/>
    <property type="match status" value="1"/>
</dbReference>
<dbReference type="Proteomes" id="UP001183420">
    <property type="component" value="Unassembled WGS sequence"/>
</dbReference>
<comment type="cofactor">
    <cofactor evidence="1">
        <name>FAD</name>
        <dbReference type="ChEBI" id="CHEBI:57692"/>
    </cofactor>
</comment>
<dbReference type="EMBL" id="JAVREM010000002">
    <property type="protein sequence ID" value="MDT0317174.1"/>
    <property type="molecule type" value="Genomic_DNA"/>
</dbReference>
<evidence type="ECO:0000259" key="7">
    <source>
        <dbReference type="Pfam" id="PF05199"/>
    </source>
</evidence>
<feature type="domain" description="Glucose-methanol-choline oxidoreductase N-terminal" evidence="6">
    <location>
        <begin position="100"/>
        <end position="323"/>
    </location>
</feature>
<evidence type="ECO:0000256" key="5">
    <source>
        <dbReference type="ARBA" id="ARBA00023002"/>
    </source>
</evidence>
<evidence type="ECO:0000256" key="2">
    <source>
        <dbReference type="ARBA" id="ARBA00010790"/>
    </source>
</evidence>
<proteinExistence type="inferred from homology"/>
<dbReference type="PANTHER" id="PTHR42784">
    <property type="entry name" value="PYRANOSE 2-OXIDASE"/>
    <property type="match status" value="1"/>
</dbReference>
<evidence type="ECO:0000256" key="1">
    <source>
        <dbReference type="ARBA" id="ARBA00001974"/>
    </source>
</evidence>
<dbReference type="InterPro" id="IPR036188">
    <property type="entry name" value="FAD/NAD-bd_sf"/>
</dbReference>
<keyword evidence="3" id="KW-0285">Flavoprotein</keyword>
<keyword evidence="4" id="KW-0274">FAD</keyword>
<evidence type="ECO:0000313" key="9">
    <source>
        <dbReference type="Proteomes" id="UP001183420"/>
    </source>
</evidence>
<evidence type="ECO:0000256" key="3">
    <source>
        <dbReference type="ARBA" id="ARBA00022630"/>
    </source>
</evidence>
<protein>
    <submittedName>
        <fullName evidence="8">GMC family oxidoreductase</fullName>
    </submittedName>
</protein>
<comment type="caution">
    <text evidence="8">The sequence shown here is derived from an EMBL/GenBank/DDBJ whole genome shotgun (WGS) entry which is preliminary data.</text>
</comment>
<organism evidence="8 9">
    <name type="scientific">Streptomyces millisiae</name>
    <dbReference type="NCBI Taxonomy" id="3075542"/>
    <lineage>
        <taxon>Bacteria</taxon>
        <taxon>Bacillati</taxon>
        <taxon>Actinomycetota</taxon>
        <taxon>Actinomycetes</taxon>
        <taxon>Kitasatosporales</taxon>
        <taxon>Streptomycetaceae</taxon>
        <taxon>Streptomyces</taxon>
    </lineage>
</organism>
<dbReference type="Gene3D" id="3.50.50.60">
    <property type="entry name" value="FAD/NAD(P)-binding domain"/>
    <property type="match status" value="2"/>
</dbReference>
<evidence type="ECO:0000313" key="8">
    <source>
        <dbReference type="EMBL" id="MDT0317174.1"/>
    </source>
</evidence>
<dbReference type="InterPro" id="IPR007867">
    <property type="entry name" value="GMC_OxRtase_C"/>
</dbReference>
<dbReference type="Pfam" id="PF05199">
    <property type="entry name" value="GMC_oxred_C"/>
    <property type="match status" value="1"/>
</dbReference>
<gene>
    <name evidence="8" type="ORF">RNC47_02340</name>
</gene>
<dbReference type="InterPro" id="IPR000172">
    <property type="entry name" value="GMC_OxRdtase_N"/>
</dbReference>
<evidence type="ECO:0000256" key="4">
    <source>
        <dbReference type="ARBA" id="ARBA00022827"/>
    </source>
</evidence>
<reference evidence="9" key="1">
    <citation type="submission" date="2023-07" db="EMBL/GenBank/DDBJ databases">
        <title>30 novel species of actinomycetes from the DSMZ collection.</title>
        <authorList>
            <person name="Nouioui I."/>
        </authorList>
    </citation>
    <scope>NUCLEOTIDE SEQUENCE [LARGE SCALE GENOMIC DNA]</scope>
    <source>
        <strain evidence="9">DSM 44918</strain>
    </source>
</reference>
<dbReference type="Pfam" id="PF00732">
    <property type="entry name" value="GMC_oxred_N"/>
    <property type="match status" value="1"/>
</dbReference>